<evidence type="ECO:0000313" key="6">
    <source>
        <dbReference type="Proteomes" id="UP000095281"/>
    </source>
</evidence>
<dbReference type="GO" id="GO:0005509">
    <property type="term" value="F:calcium ion binding"/>
    <property type="evidence" value="ECO:0007669"/>
    <property type="project" value="InterPro"/>
</dbReference>
<keyword evidence="6" id="KW-1185">Reference proteome</keyword>
<reference evidence="7" key="1">
    <citation type="submission" date="2016-11" db="UniProtKB">
        <authorList>
            <consortium name="WormBaseParasite"/>
        </authorList>
    </citation>
    <scope>IDENTIFICATION</scope>
</reference>
<dbReference type="GO" id="GO:0002119">
    <property type="term" value="P:nematode larval development"/>
    <property type="evidence" value="ECO:0007669"/>
    <property type="project" value="UniProtKB-ARBA"/>
</dbReference>
<name>A0A1I8BUI6_MELHA</name>
<dbReference type="Gene3D" id="1.10.238.10">
    <property type="entry name" value="EF-hand"/>
    <property type="match status" value="2"/>
</dbReference>
<dbReference type="PROSITE" id="PS50222">
    <property type="entry name" value="EF_HAND_2"/>
    <property type="match status" value="2"/>
</dbReference>
<dbReference type="SUPFAM" id="SSF47473">
    <property type="entry name" value="EF-hand"/>
    <property type="match status" value="1"/>
</dbReference>
<dbReference type="InterPro" id="IPR018247">
    <property type="entry name" value="EF_Hand_1_Ca_BS"/>
</dbReference>
<dbReference type="FunFam" id="1.10.238.10:FF:000007">
    <property type="entry name" value="Putative myosin regulatory light chain sqh"/>
    <property type="match status" value="1"/>
</dbReference>
<feature type="domain" description="EF-hand" evidence="5">
    <location>
        <begin position="97"/>
        <end position="132"/>
    </location>
</feature>
<comment type="subunit">
    <text evidence="4">Myosin is a hexamer of 2 heavy chains and 4 light chains (two regulatory light chains and two essential light chains).</text>
</comment>
<protein>
    <submittedName>
        <fullName evidence="7">Myosin regulatory light chain 2</fullName>
    </submittedName>
</protein>
<dbReference type="InterPro" id="IPR002048">
    <property type="entry name" value="EF_hand_dom"/>
</dbReference>
<dbReference type="Pfam" id="PF13405">
    <property type="entry name" value="EF-hand_6"/>
    <property type="match status" value="1"/>
</dbReference>
<dbReference type="AlphaFoldDB" id="A0A1I8BUI6"/>
<feature type="domain" description="EF-hand" evidence="5">
    <location>
        <begin position="166"/>
        <end position="201"/>
    </location>
</feature>
<evidence type="ECO:0000256" key="1">
    <source>
        <dbReference type="ARBA" id="ARBA00022723"/>
    </source>
</evidence>
<sequence length="243" mass="26937">MDRGDLLHWLDGGLLVLQYGQGDLLHWLDGGFVVLQYGQGDLLRWLDGELRSAPVWTGGFPTLALLQHCIILMSEKKVKKVKKKSRTGSEASSFDQKTIQEFKEAFAIMDQDKDGVISKGDLKDLYATLGSIASESQIDAMLKEAPGPINFTVFLTLFGERLTGTDPEATIIGAFQMWDKADSGFITEEALMKILKNKRGEPLGEDEIQSMYKGNPPIRKCDYKAFAHQICTGAAEELTKMNA</sequence>
<organism evidence="6 7">
    <name type="scientific">Meloidogyne hapla</name>
    <name type="common">Root-knot nematode worm</name>
    <dbReference type="NCBI Taxonomy" id="6305"/>
    <lineage>
        <taxon>Eukaryota</taxon>
        <taxon>Metazoa</taxon>
        <taxon>Ecdysozoa</taxon>
        <taxon>Nematoda</taxon>
        <taxon>Chromadorea</taxon>
        <taxon>Rhabditida</taxon>
        <taxon>Tylenchina</taxon>
        <taxon>Tylenchomorpha</taxon>
        <taxon>Tylenchoidea</taxon>
        <taxon>Meloidogynidae</taxon>
        <taxon>Meloidogyninae</taxon>
        <taxon>Meloidogyne</taxon>
    </lineage>
</organism>
<evidence type="ECO:0000256" key="2">
    <source>
        <dbReference type="ARBA" id="ARBA00022737"/>
    </source>
</evidence>
<dbReference type="WBParaSite" id="MhA1_Contig649.frz3.gene8">
    <property type="protein sequence ID" value="MhA1_Contig649.frz3.gene8"/>
    <property type="gene ID" value="MhA1_Contig649.frz3.gene8"/>
</dbReference>
<evidence type="ECO:0000256" key="4">
    <source>
        <dbReference type="ARBA" id="ARBA00062955"/>
    </source>
</evidence>
<dbReference type="InterPro" id="IPR050403">
    <property type="entry name" value="Myosin_RLC"/>
</dbReference>
<dbReference type="OMA" id="CIILMSE"/>
<evidence type="ECO:0000256" key="3">
    <source>
        <dbReference type="ARBA" id="ARBA00022837"/>
    </source>
</evidence>
<evidence type="ECO:0000313" key="7">
    <source>
        <dbReference type="WBParaSite" id="MhA1_Contig649.frz3.gene8"/>
    </source>
</evidence>
<dbReference type="PROSITE" id="PS00018">
    <property type="entry name" value="EF_HAND_1"/>
    <property type="match status" value="1"/>
</dbReference>
<dbReference type="SMART" id="SM00054">
    <property type="entry name" value="EFh"/>
    <property type="match status" value="2"/>
</dbReference>
<dbReference type="PANTHER" id="PTHR23049">
    <property type="entry name" value="MYOSIN REGULATORY LIGHT CHAIN 2"/>
    <property type="match status" value="1"/>
</dbReference>
<keyword evidence="2" id="KW-0677">Repeat</keyword>
<proteinExistence type="predicted"/>
<evidence type="ECO:0000259" key="5">
    <source>
        <dbReference type="PROSITE" id="PS50222"/>
    </source>
</evidence>
<dbReference type="InterPro" id="IPR011992">
    <property type="entry name" value="EF-hand-dom_pair"/>
</dbReference>
<keyword evidence="3" id="KW-0106">Calcium</keyword>
<keyword evidence="1" id="KW-0479">Metal-binding</keyword>
<dbReference type="Proteomes" id="UP000095281">
    <property type="component" value="Unplaced"/>
</dbReference>
<accession>A0A1I8BUI6</accession>
<dbReference type="CDD" id="cd00051">
    <property type="entry name" value="EFh"/>
    <property type="match status" value="1"/>
</dbReference>